<dbReference type="GO" id="GO:0003677">
    <property type="term" value="F:DNA binding"/>
    <property type="evidence" value="ECO:0007669"/>
    <property type="project" value="InterPro"/>
</dbReference>
<gene>
    <name evidence="2" type="ORF">F4560_006548</name>
</gene>
<dbReference type="Pfam" id="PF13560">
    <property type="entry name" value="HTH_31"/>
    <property type="match status" value="1"/>
</dbReference>
<comment type="caution">
    <text evidence="2">The sequence shown here is derived from an EMBL/GenBank/DDBJ whole genome shotgun (WGS) entry which is preliminary data.</text>
</comment>
<evidence type="ECO:0000313" key="2">
    <source>
        <dbReference type="EMBL" id="MBB5806780.1"/>
    </source>
</evidence>
<dbReference type="EMBL" id="JACHMO010000001">
    <property type="protein sequence ID" value="MBB5806780.1"/>
    <property type="molecule type" value="Genomic_DNA"/>
</dbReference>
<accession>A0A7W9HR62</accession>
<dbReference type="AlphaFoldDB" id="A0A7W9HR62"/>
<dbReference type="InterPro" id="IPR043917">
    <property type="entry name" value="DUF5753"/>
</dbReference>
<sequence>MGLRSTPLRLTTVRTRELGEELRQARVRTRARAEKVSRSLGWSASKLSRIEHGERGVDDLDLGSLLGQLNVDIATRERIRFLAGERDLGSFLRSHDGTLSDNLLSLIIHERAALTMHKYEPMVIPGLLQTVDYARTMIELNGVETPDEVQPLVEARMRRQTVLTSQNPPGAVFYIHEVSLLRGVGGNKVMHDQAMRLRFMCDWPRLVLRVIPMSAPGHPVLAAGFNLMTFARPVKPVAYAETDVATVFTEAPESIKHYERKRKVLASLALDAEESRFVFAHWADFYDLREDRDVEGSDVA</sequence>
<dbReference type="Pfam" id="PF19054">
    <property type="entry name" value="DUF5753"/>
    <property type="match status" value="1"/>
</dbReference>
<dbReference type="SUPFAM" id="SSF47413">
    <property type="entry name" value="lambda repressor-like DNA-binding domains"/>
    <property type="match status" value="1"/>
</dbReference>
<proteinExistence type="predicted"/>
<evidence type="ECO:0000313" key="3">
    <source>
        <dbReference type="Proteomes" id="UP000552097"/>
    </source>
</evidence>
<dbReference type="InterPro" id="IPR001387">
    <property type="entry name" value="Cro/C1-type_HTH"/>
</dbReference>
<dbReference type="RefSeq" id="WP_184926612.1">
    <property type="nucleotide sequence ID" value="NZ_JACHMO010000001.1"/>
</dbReference>
<organism evidence="2 3">
    <name type="scientific">Saccharothrix ecbatanensis</name>
    <dbReference type="NCBI Taxonomy" id="1105145"/>
    <lineage>
        <taxon>Bacteria</taxon>
        <taxon>Bacillati</taxon>
        <taxon>Actinomycetota</taxon>
        <taxon>Actinomycetes</taxon>
        <taxon>Pseudonocardiales</taxon>
        <taxon>Pseudonocardiaceae</taxon>
        <taxon>Saccharothrix</taxon>
    </lineage>
</organism>
<dbReference type="InterPro" id="IPR010982">
    <property type="entry name" value="Lambda_DNA-bd_dom_sf"/>
</dbReference>
<dbReference type="CDD" id="cd00093">
    <property type="entry name" value="HTH_XRE"/>
    <property type="match status" value="1"/>
</dbReference>
<keyword evidence="3" id="KW-1185">Reference proteome</keyword>
<dbReference type="Gene3D" id="1.10.260.40">
    <property type="entry name" value="lambda repressor-like DNA-binding domains"/>
    <property type="match status" value="1"/>
</dbReference>
<feature type="domain" description="DUF5753" evidence="1">
    <location>
        <begin position="106"/>
        <end position="277"/>
    </location>
</feature>
<protein>
    <submittedName>
        <fullName evidence="2">Transcriptional regulator with XRE-family HTH domain</fullName>
    </submittedName>
</protein>
<reference evidence="2 3" key="1">
    <citation type="submission" date="2020-08" db="EMBL/GenBank/DDBJ databases">
        <title>Sequencing the genomes of 1000 actinobacteria strains.</title>
        <authorList>
            <person name="Klenk H.-P."/>
        </authorList>
    </citation>
    <scope>NUCLEOTIDE SEQUENCE [LARGE SCALE GENOMIC DNA]</scope>
    <source>
        <strain evidence="2 3">DSM 45486</strain>
    </source>
</reference>
<dbReference type="Proteomes" id="UP000552097">
    <property type="component" value="Unassembled WGS sequence"/>
</dbReference>
<evidence type="ECO:0000259" key="1">
    <source>
        <dbReference type="Pfam" id="PF19054"/>
    </source>
</evidence>
<name>A0A7W9HR62_9PSEU</name>